<dbReference type="HOGENOM" id="CLU_047969_2_0_4"/>
<evidence type="ECO:0000256" key="3">
    <source>
        <dbReference type="SAM" id="MobiDB-lite"/>
    </source>
</evidence>
<dbReference type="SUPFAM" id="SSF117892">
    <property type="entry name" value="Band 7/SPFH domain"/>
    <property type="match status" value="1"/>
</dbReference>
<evidence type="ECO:0000259" key="4">
    <source>
        <dbReference type="PROSITE" id="PS50994"/>
    </source>
</evidence>
<dbReference type="InterPro" id="IPR000163">
    <property type="entry name" value="Prohibitin"/>
</dbReference>
<dbReference type="CDD" id="cd03401">
    <property type="entry name" value="SPFH_prohibitin"/>
    <property type="match status" value="1"/>
</dbReference>
<gene>
    <name evidence="5" type="ordered locus">BURPS1710b_A1945</name>
</gene>
<comment type="subcellular location">
    <subcellularLocation>
        <location evidence="1">Membrane</location>
        <topology evidence="1">Single-pass membrane protein</topology>
    </subcellularLocation>
</comment>
<dbReference type="InterPro" id="IPR001584">
    <property type="entry name" value="Integrase_cat-core"/>
</dbReference>
<feature type="coiled-coil region" evidence="2">
    <location>
        <begin position="265"/>
        <end position="317"/>
    </location>
</feature>
<dbReference type="InterPro" id="IPR012337">
    <property type="entry name" value="RNaseH-like_sf"/>
</dbReference>
<dbReference type="GO" id="GO:0016020">
    <property type="term" value="C:membrane"/>
    <property type="evidence" value="ECO:0007669"/>
    <property type="project" value="UniProtKB-SubCell"/>
</dbReference>
<dbReference type="EMBL" id="CP000125">
    <property type="protein sequence ID" value="ABA52100.1"/>
    <property type="molecule type" value="Genomic_DNA"/>
</dbReference>
<dbReference type="InterPro" id="IPR001107">
    <property type="entry name" value="Band_7"/>
</dbReference>
<feature type="region of interest" description="Disordered" evidence="3">
    <location>
        <begin position="26"/>
        <end position="46"/>
    </location>
</feature>
<dbReference type="KEGG" id="bpm:BURPS1710b_A1945"/>
<accession>Q3JH57</accession>
<dbReference type="InterPro" id="IPR036013">
    <property type="entry name" value="Band_7/SPFH_dom_sf"/>
</dbReference>
<proteinExistence type="predicted"/>
<dbReference type="PANTHER" id="PTHR46889">
    <property type="entry name" value="TRANSPOSASE INSF FOR INSERTION SEQUENCE IS3B-RELATED"/>
    <property type="match status" value="1"/>
</dbReference>
<dbReference type="Gene3D" id="3.30.420.10">
    <property type="entry name" value="Ribonuclease H-like superfamily/Ribonuclease H"/>
    <property type="match status" value="1"/>
</dbReference>
<dbReference type="GO" id="GO:0003676">
    <property type="term" value="F:nucleic acid binding"/>
    <property type="evidence" value="ECO:0007669"/>
    <property type="project" value="InterPro"/>
</dbReference>
<dbReference type="InterPro" id="IPR050900">
    <property type="entry name" value="Transposase_IS3/IS150/IS904"/>
</dbReference>
<name>Q3JH57_BURP1</name>
<protein>
    <submittedName>
        <fullName evidence="5">Bacteriophage/transposase fusion protein</fullName>
    </submittedName>
</protein>
<dbReference type="Pfam" id="PF01145">
    <property type="entry name" value="Band_7"/>
    <property type="match status" value="1"/>
</dbReference>
<dbReference type="EnsemblBacteria" id="ABA52100">
    <property type="protein sequence ID" value="ABA52100"/>
    <property type="gene ID" value="BURPS1710b_A1945"/>
</dbReference>
<dbReference type="PANTHER" id="PTHR46889:SF4">
    <property type="entry name" value="TRANSPOSASE INSO FOR INSERTION SEQUENCE ELEMENT IS911B-RELATED"/>
    <property type="match status" value="1"/>
</dbReference>
<feature type="domain" description="Integrase catalytic" evidence="4">
    <location>
        <begin position="329"/>
        <end position="460"/>
    </location>
</feature>
<dbReference type="AlphaFoldDB" id="Q3JH57"/>
<dbReference type="Proteomes" id="UP000002700">
    <property type="component" value="Chromosome II"/>
</dbReference>
<reference evidence="5 6" key="1">
    <citation type="submission" date="2005-09" db="EMBL/GenBank/DDBJ databases">
        <authorList>
            <person name="Woods D.E."/>
            <person name="Nierman W.C."/>
        </authorList>
    </citation>
    <scope>NUCLEOTIDE SEQUENCE [LARGE SCALE GENOMIC DNA]</scope>
    <source>
        <strain evidence="5 6">1710b</strain>
    </source>
</reference>
<evidence type="ECO:0000256" key="1">
    <source>
        <dbReference type="ARBA" id="ARBA00004167"/>
    </source>
</evidence>
<evidence type="ECO:0000256" key="2">
    <source>
        <dbReference type="SAM" id="Coils"/>
    </source>
</evidence>
<dbReference type="Gene3D" id="3.30.479.30">
    <property type="entry name" value="Band 7 domain"/>
    <property type="match status" value="1"/>
</dbReference>
<sequence>MCAPPFFTGDTNQNRFEAHRRGRAVSRAAVDRHPVAGKSGQQHHPARRAVRVAGICRRLCEIHPPSFQGDQVKRLFLILILVPTMFLAAGCDNVPAGYVGVKVQRYGDDRGVNVEVKGPGRYFNGPNVDMFIFPTFTQSYVWDKAGKSDESFTFQTVEGLSVNTDIGVSYAIPRENAPKVFQKYRRGVDEITGVYLRAIVRDALNLAGASMAVEDVYGRGKAALQQRVEDEVKANAAKVGISVEKVYFVNQMRLPEQVMNSINGKIAATQIAQQKENELRAAEADAAKQVAIAKGEAEALEVKAKALRENSQILQQMAIEKWDGKLPQYARRAVGWAFSQHADTDLALKALRRAYDHRRPPPGLMFHSDQGCQYTSTRFLAELRARGTIQSMSRRGNCWDNAVVERFFRSLKNEWIGDQLYVDHRHAEQDITDYLVDFYNHRRLHSAAKGLRQTYRFGVQGQ</sequence>
<dbReference type="InterPro" id="IPR036397">
    <property type="entry name" value="RNaseH_sf"/>
</dbReference>
<organism evidence="5 6">
    <name type="scientific">Burkholderia pseudomallei (strain 1710b)</name>
    <dbReference type="NCBI Taxonomy" id="320372"/>
    <lineage>
        <taxon>Bacteria</taxon>
        <taxon>Pseudomonadati</taxon>
        <taxon>Pseudomonadota</taxon>
        <taxon>Betaproteobacteria</taxon>
        <taxon>Burkholderiales</taxon>
        <taxon>Burkholderiaceae</taxon>
        <taxon>Burkholderia</taxon>
        <taxon>pseudomallei group</taxon>
    </lineage>
</organism>
<dbReference type="Pfam" id="PF13683">
    <property type="entry name" value="rve_3"/>
    <property type="match status" value="1"/>
</dbReference>
<evidence type="ECO:0000313" key="6">
    <source>
        <dbReference type="Proteomes" id="UP000002700"/>
    </source>
</evidence>
<dbReference type="GO" id="GO:0015074">
    <property type="term" value="P:DNA integration"/>
    <property type="evidence" value="ECO:0007669"/>
    <property type="project" value="InterPro"/>
</dbReference>
<dbReference type="SUPFAM" id="SSF53098">
    <property type="entry name" value="Ribonuclease H-like"/>
    <property type="match status" value="1"/>
</dbReference>
<keyword evidence="2" id="KW-0175">Coiled coil</keyword>
<dbReference type="PROSITE" id="PS50994">
    <property type="entry name" value="INTEGRASE"/>
    <property type="match status" value="1"/>
</dbReference>
<evidence type="ECO:0000313" key="5">
    <source>
        <dbReference type="EMBL" id="ABA52100.1"/>
    </source>
</evidence>